<dbReference type="HOGENOM" id="CLU_002352_0_2_11"/>
<feature type="repeat" description="WD" evidence="3">
    <location>
        <begin position="1022"/>
        <end position="1048"/>
    </location>
</feature>
<dbReference type="InterPro" id="IPR049052">
    <property type="entry name" value="nSTAND1"/>
</dbReference>
<feature type="repeat" description="WD" evidence="3">
    <location>
        <begin position="1117"/>
        <end position="1158"/>
    </location>
</feature>
<dbReference type="SUPFAM" id="SSF52540">
    <property type="entry name" value="P-loop containing nucleoside triphosphate hydrolases"/>
    <property type="match status" value="1"/>
</dbReference>
<dbReference type="InterPro" id="IPR015943">
    <property type="entry name" value="WD40/YVTN_repeat-like_dom_sf"/>
</dbReference>
<dbReference type="InterPro" id="IPR027417">
    <property type="entry name" value="P-loop_NTPase"/>
</dbReference>
<feature type="repeat" description="WD" evidence="3">
    <location>
        <begin position="808"/>
        <end position="832"/>
    </location>
</feature>
<feature type="repeat" description="WD" evidence="3">
    <location>
        <begin position="883"/>
        <end position="924"/>
    </location>
</feature>
<feature type="repeat" description="WD" evidence="3">
    <location>
        <begin position="845"/>
        <end position="878"/>
    </location>
</feature>
<evidence type="ECO:0000256" key="1">
    <source>
        <dbReference type="ARBA" id="ARBA00022574"/>
    </source>
</evidence>
<feature type="repeat" description="WD" evidence="3">
    <location>
        <begin position="664"/>
        <end position="698"/>
    </location>
</feature>
<feature type="repeat" description="WD" evidence="3">
    <location>
        <begin position="1060"/>
        <end position="1095"/>
    </location>
</feature>
<keyword evidence="4" id="KW-0812">Transmembrane</keyword>
<feature type="repeat" description="WD" evidence="3">
    <location>
        <begin position="576"/>
        <end position="609"/>
    </location>
</feature>
<gene>
    <name evidence="6" type="ordered locus">AMED_3611</name>
</gene>
<feature type="transmembrane region" description="Helical" evidence="4">
    <location>
        <begin position="492"/>
        <end position="511"/>
    </location>
</feature>
<dbReference type="eggNOG" id="COG2319">
    <property type="taxonomic scope" value="Bacteria"/>
</dbReference>
<dbReference type="InterPro" id="IPR020472">
    <property type="entry name" value="WD40_PAC1"/>
</dbReference>
<dbReference type="InterPro" id="IPR001680">
    <property type="entry name" value="WD40_rpt"/>
</dbReference>
<dbReference type="InterPro" id="IPR019775">
    <property type="entry name" value="WD40_repeat_CS"/>
</dbReference>
<reference evidence="6 7" key="1">
    <citation type="journal article" date="2010" name="Cell Res.">
        <title>Complete genome sequence of the rifamycin SV-producing Amycolatopsis mediterranei U32 revealed its genetic characteristics in phylogeny and metabolism.</title>
        <authorList>
            <person name="Zhao W."/>
            <person name="Zhong Y."/>
            <person name="Yuan H."/>
            <person name="Wang J."/>
            <person name="Zheng H."/>
            <person name="Wang Y."/>
            <person name="Cen X."/>
            <person name="Xu F."/>
            <person name="Bai J."/>
            <person name="Han X."/>
            <person name="Lu G."/>
            <person name="Zhu Y."/>
            <person name="Shao Z."/>
            <person name="Yan H."/>
            <person name="Li C."/>
            <person name="Peng N."/>
            <person name="Zhang Z."/>
            <person name="Zhang Y."/>
            <person name="Lin W."/>
            <person name="Fan Y."/>
            <person name="Qin Z."/>
            <person name="Hu Y."/>
            <person name="Zhu B."/>
            <person name="Wang S."/>
            <person name="Ding X."/>
            <person name="Zhao G.P."/>
        </authorList>
    </citation>
    <scope>NUCLEOTIDE SEQUENCE [LARGE SCALE GENOMIC DNA]</scope>
    <source>
        <strain evidence="7">U-32</strain>
    </source>
</reference>
<dbReference type="PROSITE" id="PS50082">
    <property type="entry name" value="WD_REPEATS_2"/>
    <property type="match status" value="13"/>
</dbReference>
<dbReference type="PROSITE" id="PS00678">
    <property type="entry name" value="WD_REPEATS_1"/>
    <property type="match status" value="8"/>
</dbReference>
<name>A0A0H3D7A8_AMYMU</name>
<dbReference type="KEGG" id="amd:AMED_3611"/>
<keyword evidence="4" id="KW-0472">Membrane</keyword>
<keyword evidence="4" id="KW-1133">Transmembrane helix</keyword>
<dbReference type="OrthoDB" id="192618at2"/>
<evidence type="ECO:0000256" key="2">
    <source>
        <dbReference type="ARBA" id="ARBA00022737"/>
    </source>
</evidence>
<dbReference type="AlphaFoldDB" id="A0A0H3D7A8"/>
<protein>
    <submittedName>
        <fullName evidence="6">WD-40 repeat-containing protein</fullName>
    </submittedName>
</protein>
<evidence type="ECO:0000313" key="7">
    <source>
        <dbReference type="Proteomes" id="UP000000328"/>
    </source>
</evidence>
<sequence length="1230" mass="131377">MVAFAADLRALRAGAGNPAYRELGRRVHYSAASLSEAASGRKLPSLPVTLAYVRGCAGDVAAWERRWRQVAEELASEPSSVEADEQEPPYIGLSAFRPENAATFFGRTRLVEEVLQRLVTHRLVGVFGPSGAGKSSLLQAGVIARWQEPARNVVMFTPGEHPSARLDTLPPGDGETLIVVDQFEEVYTRCQDATERDEFIARLVGLADEADGRCHIVLGVRADFYGHCMDSPHLLAHLRDAQVAVGAMTAEELREVIVEPAALAGARVESSLLSTLVAQVSGHAGMLPLLSHALLETWRRRRGNTLTLSSFEAAGGIDGALAKTAEDVYAGFEPDQQLLVRRLFLRLTAVSEDVGDVTARAGLDELDGDPGLTFVLERLAAARLVMLDKGSIEMTHETLLRSWPRLREWLAEDREGRRVHRQLTEAANTWESLDQDSGALYRGVRLDSAGEWVNRTSEQLTVRERQFLDASFAAREQEKTRERRQRLRLRQLVAVLSVLLLLAVAAGVYAFKSEVGAARDRNIAVSQRAAIEASAERAAHPALSAQLALAAYHISPTPEARGALLSTFGAPYATQLHGHRGAVGGVAYSADGTLMASASMDNTIRLYDVHEPHHPEMRAELAGHLAGVNGVVFGRGVLASVSWDHTVRIWDIGNPAHPGDPITLTGHSDCVNAVAVTADGKTLATGSTDHTVRIWDLSDPEHPVPMGDPLTRHTDTVLSVAFRRDGKLLATSSSDQTIRLWDTTDPRHPVAVGAPLTGHSGDVSSIAFSPDGHSLVSGGADQTLRLWDVTDPAHATQTASAFTRAAVIRAVAFAPDGRTVAAASTDQMVRLWAVGKTELSELITFAGHAGAAYSAAFSPDGHTLATGSDDRTVRLWDVAGTLLGGHTNAVYHVALSPDGKAVATAGYDGTVLVRKIATGDKPIVLTAHQGPVNSVAFAPDGRTMASASADHTVRLWDTHDLSHITPLGQALPGFTDAVNTVAYSHDGKILAAGGSNRVAVLLDVSDPRAPHTVATIPVGAGIQELAISPDGRRLAAAGDDSNVWMWDITHPTGLLVPSLLSGHNSDVKSVAFSPDGHFLASASRDATVRLWDLDNPRGRDKTPVNPSPDKPLDLTGLIVHPDVVYSVAFSGDGATLASAAADGRVRLWDVHDRDHPTALADLTGHTDRVYSVAFGPDGHTLASAGQDHTARLWDIDPGVAGARVCMLADSPVDRTTWDRYFPGIAYNPPC</sequence>
<feature type="repeat" description="WD" evidence="3">
    <location>
        <begin position="710"/>
        <end position="742"/>
    </location>
</feature>
<feature type="repeat" description="WD" evidence="3">
    <location>
        <begin position="621"/>
        <end position="652"/>
    </location>
</feature>
<dbReference type="PANTHER" id="PTHR19879:SF9">
    <property type="entry name" value="TRANSCRIPTION INITIATION FACTOR TFIID SUBUNIT 5"/>
    <property type="match status" value="1"/>
</dbReference>
<proteinExistence type="predicted"/>
<dbReference type="InterPro" id="IPR036322">
    <property type="entry name" value="WD40_repeat_dom_sf"/>
</dbReference>
<feature type="repeat" description="WD" evidence="3">
    <location>
        <begin position="756"/>
        <end position="797"/>
    </location>
</feature>
<dbReference type="EMBL" id="CP002000">
    <property type="protein sequence ID" value="ADJ45394.1"/>
    <property type="molecule type" value="Genomic_DNA"/>
</dbReference>
<dbReference type="Pfam" id="PF00400">
    <property type="entry name" value="WD40"/>
    <property type="match status" value="14"/>
</dbReference>
<keyword evidence="1 3" id="KW-0853">WD repeat</keyword>
<evidence type="ECO:0000256" key="3">
    <source>
        <dbReference type="PROSITE-ProRule" id="PRU00221"/>
    </source>
</evidence>
<dbReference type="SMART" id="SM00320">
    <property type="entry name" value="WD40"/>
    <property type="match status" value="14"/>
</dbReference>
<accession>A0A0H3D7A8</accession>
<dbReference type="Proteomes" id="UP000000328">
    <property type="component" value="Chromosome"/>
</dbReference>
<dbReference type="Gene3D" id="2.130.10.10">
    <property type="entry name" value="YVTN repeat-like/Quinoprotein amine dehydrogenase"/>
    <property type="match status" value="6"/>
</dbReference>
<dbReference type="CDD" id="cd00200">
    <property type="entry name" value="WD40"/>
    <property type="match status" value="2"/>
</dbReference>
<organism evidence="6 7">
    <name type="scientific">Amycolatopsis mediterranei (strain U-32)</name>
    <dbReference type="NCBI Taxonomy" id="749927"/>
    <lineage>
        <taxon>Bacteria</taxon>
        <taxon>Bacillati</taxon>
        <taxon>Actinomycetota</taxon>
        <taxon>Actinomycetes</taxon>
        <taxon>Pseudonocardiales</taxon>
        <taxon>Pseudonocardiaceae</taxon>
        <taxon>Amycolatopsis</taxon>
    </lineage>
</organism>
<feature type="domain" description="Novel STAND NTPase 1" evidence="5">
    <location>
        <begin position="89"/>
        <end position="437"/>
    </location>
</feature>
<evidence type="ECO:0000259" key="5">
    <source>
        <dbReference type="Pfam" id="PF20703"/>
    </source>
</evidence>
<dbReference type="PATRIC" id="fig|749927.5.peg.3730"/>
<evidence type="ECO:0000256" key="4">
    <source>
        <dbReference type="SAM" id="Phobius"/>
    </source>
</evidence>
<evidence type="ECO:0000313" key="6">
    <source>
        <dbReference type="EMBL" id="ADJ45394.1"/>
    </source>
</evidence>
<feature type="repeat" description="WD" evidence="3">
    <location>
        <begin position="925"/>
        <end position="957"/>
    </location>
</feature>
<dbReference type="PROSITE" id="PS50294">
    <property type="entry name" value="WD_REPEATS_REGION"/>
    <property type="match status" value="12"/>
</dbReference>
<feature type="repeat" description="WD" evidence="3">
    <location>
        <begin position="1162"/>
        <end position="1196"/>
    </location>
</feature>
<dbReference type="PRINTS" id="PR00320">
    <property type="entry name" value="GPROTEINBRPT"/>
</dbReference>
<keyword evidence="2" id="KW-0677">Repeat</keyword>
<dbReference type="eggNOG" id="COG0488">
    <property type="taxonomic scope" value="Bacteria"/>
</dbReference>
<dbReference type="SUPFAM" id="SSF50978">
    <property type="entry name" value="WD40 repeat-like"/>
    <property type="match status" value="3"/>
</dbReference>
<dbReference type="Pfam" id="PF20703">
    <property type="entry name" value="nSTAND1"/>
    <property type="match status" value="1"/>
</dbReference>
<dbReference type="PANTHER" id="PTHR19879">
    <property type="entry name" value="TRANSCRIPTION INITIATION FACTOR TFIID"/>
    <property type="match status" value="1"/>
</dbReference>